<dbReference type="PANTHER" id="PTHR30294">
    <property type="entry name" value="MEMBRANE COMPONENT OF ABC TRANSPORTER YHHJ-RELATED"/>
    <property type="match status" value="1"/>
</dbReference>
<dbReference type="Proteomes" id="UP000062833">
    <property type="component" value="Chromosome"/>
</dbReference>
<evidence type="ECO:0000256" key="7">
    <source>
        <dbReference type="ARBA" id="ARBA00023136"/>
    </source>
</evidence>
<evidence type="ECO:0000256" key="3">
    <source>
        <dbReference type="ARBA" id="ARBA00022448"/>
    </source>
</evidence>
<evidence type="ECO:0000256" key="9">
    <source>
        <dbReference type="RuleBase" id="RU361157"/>
    </source>
</evidence>
<keyword evidence="8" id="KW-0046">Antibiotic resistance</keyword>
<gene>
    <name evidence="11" type="ORF">AOC05_03730</name>
</gene>
<evidence type="ECO:0000313" key="11">
    <source>
        <dbReference type="EMBL" id="ALE91652.1"/>
    </source>
</evidence>
<evidence type="ECO:0000259" key="10">
    <source>
        <dbReference type="PROSITE" id="PS51012"/>
    </source>
</evidence>
<feature type="transmembrane region" description="Helical" evidence="9">
    <location>
        <begin position="228"/>
        <end position="246"/>
    </location>
</feature>
<protein>
    <recommendedName>
        <fullName evidence="9">Transport permease protein</fullName>
    </recommendedName>
</protein>
<dbReference type="InterPro" id="IPR047817">
    <property type="entry name" value="ABC2_TM_bact-type"/>
</dbReference>
<dbReference type="InterPro" id="IPR013525">
    <property type="entry name" value="ABC2_TM"/>
</dbReference>
<dbReference type="AlphaFoldDB" id="A0A0M4QX54"/>
<dbReference type="PROSITE" id="PS51012">
    <property type="entry name" value="ABC_TM2"/>
    <property type="match status" value="1"/>
</dbReference>
<feature type="transmembrane region" description="Helical" evidence="9">
    <location>
        <begin position="62"/>
        <end position="80"/>
    </location>
</feature>
<dbReference type="RefSeq" id="WP_062005803.1">
    <property type="nucleotide sequence ID" value="NZ_JACEGN010000003.1"/>
</dbReference>
<proteinExistence type="inferred from homology"/>
<dbReference type="PATRIC" id="fig|656366.3.peg.811"/>
<dbReference type="PIRSF" id="PIRSF006648">
    <property type="entry name" value="DrrB"/>
    <property type="match status" value="1"/>
</dbReference>
<dbReference type="InterPro" id="IPR000412">
    <property type="entry name" value="ABC_2_transport"/>
</dbReference>
<feature type="transmembrane region" description="Helical" evidence="9">
    <location>
        <begin position="101"/>
        <end position="126"/>
    </location>
</feature>
<evidence type="ECO:0000256" key="1">
    <source>
        <dbReference type="ARBA" id="ARBA00004651"/>
    </source>
</evidence>
<dbReference type="Pfam" id="PF01061">
    <property type="entry name" value="ABC2_membrane"/>
    <property type="match status" value="1"/>
</dbReference>
<comment type="similarity">
    <text evidence="2 9">Belongs to the ABC-2 integral membrane protein family.</text>
</comment>
<feature type="transmembrane region" description="Helical" evidence="9">
    <location>
        <begin position="168"/>
        <end position="187"/>
    </location>
</feature>
<evidence type="ECO:0000256" key="5">
    <source>
        <dbReference type="ARBA" id="ARBA00022692"/>
    </source>
</evidence>
<evidence type="ECO:0000256" key="2">
    <source>
        <dbReference type="ARBA" id="ARBA00007783"/>
    </source>
</evidence>
<feature type="transmembrane region" description="Helical" evidence="9">
    <location>
        <begin position="138"/>
        <end position="161"/>
    </location>
</feature>
<evidence type="ECO:0000256" key="8">
    <source>
        <dbReference type="ARBA" id="ARBA00023251"/>
    </source>
</evidence>
<feature type="transmembrane region" description="Helical" evidence="9">
    <location>
        <begin position="24"/>
        <end position="42"/>
    </location>
</feature>
<keyword evidence="6 9" id="KW-1133">Transmembrane helix</keyword>
<reference evidence="12" key="1">
    <citation type="submission" date="2015-09" db="EMBL/GenBank/DDBJ databases">
        <title>Complete genome of Arthrobacter alpinus strain R3.8.</title>
        <authorList>
            <person name="See-Too W.S."/>
            <person name="Chan K.G."/>
        </authorList>
    </citation>
    <scope>NUCLEOTIDE SEQUENCE [LARGE SCALE GENOMIC DNA]</scope>
    <source>
        <strain evidence="12">R3.8</strain>
    </source>
</reference>
<dbReference type="KEGG" id="aaq:AOC05_03730"/>
<keyword evidence="5 9" id="KW-0812">Transmembrane</keyword>
<dbReference type="PANTHER" id="PTHR30294:SF38">
    <property type="entry name" value="TRANSPORT PERMEASE PROTEIN"/>
    <property type="match status" value="1"/>
</dbReference>
<evidence type="ECO:0000256" key="4">
    <source>
        <dbReference type="ARBA" id="ARBA00022475"/>
    </source>
</evidence>
<organism evidence="11 12">
    <name type="scientific">Arthrobacter alpinus</name>
    <dbReference type="NCBI Taxonomy" id="656366"/>
    <lineage>
        <taxon>Bacteria</taxon>
        <taxon>Bacillati</taxon>
        <taxon>Actinomycetota</taxon>
        <taxon>Actinomycetes</taxon>
        <taxon>Micrococcales</taxon>
        <taxon>Micrococcaceae</taxon>
        <taxon>Arthrobacter</taxon>
    </lineage>
</organism>
<dbReference type="InterPro" id="IPR051449">
    <property type="entry name" value="ABC-2_transporter_component"/>
</dbReference>
<evidence type="ECO:0000256" key="6">
    <source>
        <dbReference type="ARBA" id="ARBA00022989"/>
    </source>
</evidence>
<evidence type="ECO:0000313" key="12">
    <source>
        <dbReference type="Proteomes" id="UP000062833"/>
    </source>
</evidence>
<dbReference type="GO" id="GO:0140359">
    <property type="term" value="F:ABC-type transporter activity"/>
    <property type="evidence" value="ECO:0007669"/>
    <property type="project" value="InterPro"/>
</dbReference>
<comment type="subcellular location">
    <subcellularLocation>
        <location evidence="1 9">Cell membrane</location>
        <topology evidence="1 9">Multi-pass membrane protein</topology>
    </subcellularLocation>
</comment>
<keyword evidence="3 9" id="KW-0813">Transport</keyword>
<accession>A0A0M4QX54</accession>
<keyword evidence="7 9" id="KW-0472">Membrane</keyword>
<name>A0A0M4QX54_9MICC</name>
<keyword evidence="4 9" id="KW-1003">Cell membrane</keyword>
<feature type="domain" description="ABC transmembrane type-2" evidence="10">
    <location>
        <begin position="22"/>
        <end position="249"/>
    </location>
</feature>
<dbReference type="GO" id="GO:0043190">
    <property type="term" value="C:ATP-binding cassette (ABC) transporter complex"/>
    <property type="evidence" value="ECO:0007669"/>
    <property type="project" value="InterPro"/>
</dbReference>
<sequence length="251" mass="27167">MNVLMMWATCVRVLQQLRNDPRSVGLILVVPAVLLALVYWLYENETLPPGMPRTFDRVGLMMLGIFPFVVMFLITSITMLRERTSGTLERLLTTPIHKGDLLFGYALAFSIMAALQALVATAVAYWVFKISIEGNGGWVVLISVLTAVLGVALGLLCSAFATTEFQAVQFMPVVVIPQILLCGLFVARSEMNTVLQAIANVLPLSYAVDGLQQVAAHADATGTLATDLVVVAAFVVAVLLLASLTLRRRTA</sequence>
<dbReference type="GO" id="GO:0046677">
    <property type="term" value="P:response to antibiotic"/>
    <property type="evidence" value="ECO:0007669"/>
    <property type="project" value="UniProtKB-KW"/>
</dbReference>
<keyword evidence="12" id="KW-1185">Reference proteome</keyword>
<dbReference type="EMBL" id="CP012677">
    <property type="protein sequence ID" value="ALE91652.1"/>
    <property type="molecule type" value="Genomic_DNA"/>
</dbReference>